<dbReference type="RefSeq" id="WP_368999937.1">
    <property type="nucleotide sequence ID" value="NZ_CP158487.1"/>
</dbReference>
<proteinExistence type="predicted"/>
<dbReference type="AlphaFoldDB" id="A0AB39JCI7"/>
<gene>
    <name evidence="1" type="ORF">TM074_01950</name>
</gene>
<reference evidence="1" key="1">
    <citation type="submission" date="2024-06" db="EMBL/GenBank/DDBJ databases">
        <authorList>
            <person name="Atkinson C."/>
            <person name="McLean J."/>
            <person name="Gallagher L."/>
            <person name="Bor B."/>
            <person name="Mougous J."/>
        </authorList>
    </citation>
    <scope>NUCLEOTIDE SEQUENCE</scope>
    <source>
        <strain evidence="1">TM7-074</strain>
    </source>
</reference>
<evidence type="ECO:0000313" key="1">
    <source>
        <dbReference type="EMBL" id="XDN89453.1"/>
    </source>
</evidence>
<accession>A0AB39JCI7</accession>
<protein>
    <submittedName>
        <fullName evidence="1">Uncharacterized protein</fullName>
    </submittedName>
</protein>
<sequence length="99" mass="11199">MNDSQIENTNEELNRLYSLRKEAIDSLIPDMEKIEGVDEERKVEIYMTAARITNNSSLINLAYGAAKNISDTVARAEALIDIIQEANYAINKLENNRPL</sequence>
<dbReference type="EMBL" id="CP158487">
    <property type="protein sequence ID" value="XDN89453.1"/>
    <property type="molecule type" value="Genomic_DNA"/>
</dbReference>
<name>A0AB39JCI7_9BACT</name>
<organism evidence="1">
    <name type="scientific">Candidatus Nanosynbacter sp. TM7-074</name>
    <dbReference type="NCBI Taxonomy" id="3158573"/>
    <lineage>
        <taxon>Bacteria</taxon>
        <taxon>Candidatus Saccharimonadota</taxon>
        <taxon>Candidatus Saccharimonadia</taxon>
        <taxon>Candidatus Nanosynbacterales</taxon>
        <taxon>Candidatus Nanosynbacteraceae</taxon>
        <taxon>Candidatus Nanosynbacter</taxon>
    </lineage>
</organism>